<dbReference type="Gene3D" id="1.20.1250.20">
    <property type="entry name" value="MFS general substrate transporter like domains"/>
    <property type="match status" value="2"/>
</dbReference>
<keyword evidence="3 6" id="KW-0812">Transmembrane</keyword>
<dbReference type="PROSITE" id="PS50850">
    <property type="entry name" value="MFS"/>
    <property type="match status" value="1"/>
</dbReference>
<comment type="subcellular location">
    <subcellularLocation>
        <location evidence="1">Membrane</location>
        <topology evidence="1">Multi-pass membrane protein</topology>
    </subcellularLocation>
</comment>
<feature type="transmembrane region" description="Helical" evidence="6">
    <location>
        <begin position="268"/>
        <end position="287"/>
    </location>
</feature>
<name>A0A640W7J6_9GAMM</name>
<evidence type="ECO:0000256" key="4">
    <source>
        <dbReference type="ARBA" id="ARBA00022989"/>
    </source>
</evidence>
<dbReference type="PANTHER" id="PTHR42718:SF9">
    <property type="entry name" value="MAJOR FACILITATOR SUPERFAMILY MULTIDRUG TRANSPORTER MFSC"/>
    <property type="match status" value="1"/>
</dbReference>
<comment type="caution">
    <text evidence="8">The sequence shown here is derived from an EMBL/GenBank/DDBJ whole genome shotgun (WGS) entry which is preliminary data.</text>
</comment>
<feature type="transmembrane region" description="Helical" evidence="6">
    <location>
        <begin position="445"/>
        <end position="471"/>
    </location>
</feature>
<dbReference type="InterPro" id="IPR020846">
    <property type="entry name" value="MFS_dom"/>
</dbReference>
<feature type="transmembrane region" description="Helical" evidence="6">
    <location>
        <begin position="138"/>
        <end position="162"/>
    </location>
</feature>
<keyword evidence="5 6" id="KW-0472">Membrane</keyword>
<feature type="transmembrane region" description="Helical" evidence="6">
    <location>
        <begin position="299"/>
        <end position="319"/>
    </location>
</feature>
<dbReference type="RefSeq" id="WP_149437560.1">
    <property type="nucleotide sequence ID" value="NZ_VTPX01000019.1"/>
</dbReference>
<feature type="domain" description="Major facilitator superfamily (MFS) profile" evidence="7">
    <location>
        <begin position="13"/>
        <end position="475"/>
    </location>
</feature>
<accession>A0A640W7J6</accession>
<dbReference type="GO" id="GO:0022857">
    <property type="term" value="F:transmembrane transporter activity"/>
    <property type="evidence" value="ECO:0007669"/>
    <property type="project" value="InterPro"/>
</dbReference>
<evidence type="ECO:0000313" key="9">
    <source>
        <dbReference type="Proteomes" id="UP000466024"/>
    </source>
</evidence>
<organism evidence="8 9">
    <name type="scientific">Salinicola corii</name>
    <dbReference type="NCBI Taxonomy" id="2606937"/>
    <lineage>
        <taxon>Bacteria</taxon>
        <taxon>Pseudomonadati</taxon>
        <taxon>Pseudomonadota</taxon>
        <taxon>Gammaproteobacteria</taxon>
        <taxon>Oceanospirillales</taxon>
        <taxon>Halomonadaceae</taxon>
        <taxon>Salinicola</taxon>
    </lineage>
</organism>
<feature type="transmembrane region" description="Helical" evidence="6">
    <location>
        <begin position="201"/>
        <end position="224"/>
    </location>
</feature>
<keyword evidence="9" id="KW-1185">Reference proteome</keyword>
<feature type="transmembrane region" description="Helical" evidence="6">
    <location>
        <begin position="407"/>
        <end position="425"/>
    </location>
</feature>
<evidence type="ECO:0000256" key="3">
    <source>
        <dbReference type="ARBA" id="ARBA00022692"/>
    </source>
</evidence>
<dbReference type="CDD" id="cd17321">
    <property type="entry name" value="MFS_MMR_MDR_like"/>
    <property type="match status" value="1"/>
</dbReference>
<evidence type="ECO:0000256" key="1">
    <source>
        <dbReference type="ARBA" id="ARBA00004141"/>
    </source>
</evidence>
<feature type="transmembrane region" description="Helical" evidence="6">
    <location>
        <begin position="49"/>
        <end position="67"/>
    </location>
</feature>
<dbReference type="EMBL" id="VTPX01000019">
    <property type="protein sequence ID" value="KAA0015600.1"/>
    <property type="molecule type" value="Genomic_DNA"/>
</dbReference>
<dbReference type="SUPFAM" id="SSF103473">
    <property type="entry name" value="MFS general substrate transporter"/>
    <property type="match status" value="1"/>
</dbReference>
<sequence>MAEARFNRMEIHVLLTVCLSMFIIPLTITSSSILNLSIMNDYSLKYQEAQWFINIFMVMYAAFLPVTGSISDYVGKKNVFLFGLALLAMGFLLGGLANNYMLLLASRAVSGIAAAAVTTSATSLLASHVDKTKKARAFSIFGVFLGIGMISGPLIASGLSYIDHGWLIFSAGMASFLFVMLISLVLISAKAHRASHPFDWVGGFLLTVFLLSSVMVVSFLPVWTFNNPRTLSLLLVSVLIGSLLYRVERKSEYPLIDIRIFRNRDFSAMSITSLLLGFGYISVLFYFPLYLSKVTEFSALQMGSIMTAATLPSLVFPSIIAKFRSKLSDAFLLKVTLFFLISSPLFLSKITGSESVLLHQIAMFLFGASFGISLSYIDGVAVNSVPAHQAGLAAGTFNTFRIGGESIFIPLTSSVATLLNTTLGGKVEHTLNMGYRFIGNAHESFITSTSLLLIVVSVLCFIFSVVILNFCRLNKNRDQVHEISQE</sequence>
<reference evidence="8 9" key="1">
    <citation type="submission" date="2019-08" db="EMBL/GenBank/DDBJ databases">
        <title>Bioinformatics analysis of the strain L3 and L5.</title>
        <authorList>
            <person name="Li X."/>
        </authorList>
    </citation>
    <scope>NUCLEOTIDE SEQUENCE [LARGE SCALE GENOMIC DNA]</scope>
    <source>
        <strain evidence="8 9">L3</strain>
    </source>
</reference>
<feature type="transmembrane region" description="Helical" evidence="6">
    <location>
        <begin position="168"/>
        <end position="189"/>
    </location>
</feature>
<dbReference type="InterPro" id="IPR011701">
    <property type="entry name" value="MFS"/>
</dbReference>
<evidence type="ECO:0000256" key="2">
    <source>
        <dbReference type="ARBA" id="ARBA00022448"/>
    </source>
</evidence>
<feature type="transmembrane region" description="Helical" evidence="6">
    <location>
        <begin position="12"/>
        <end position="37"/>
    </location>
</feature>
<dbReference type="Pfam" id="PF07690">
    <property type="entry name" value="MFS_1"/>
    <property type="match status" value="1"/>
</dbReference>
<protein>
    <submittedName>
        <fullName evidence="8">MFS transporter</fullName>
    </submittedName>
</protein>
<feature type="transmembrane region" description="Helical" evidence="6">
    <location>
        <begin position="79"/>
        <end position="102"/>
    </location>
</feature>
<feature type="transmembrane region" description="Helical" evidence="6">
    <location>
        <begin position="331"/>
        <end position="350"/>
    </location>
</feature>
<proteinExistence type="predicted"/>
<evidence type="ECO:0000256" key="6">
    <source>
        <dbReference type="SAM" id="Phobius"/>
    </source>
</evidence>
<dbReference type="InterPro" id="IPR036259">
    <property type="entry name" value="MFS_trans_sf"/>
</dbReference>
<dbReference type="AlphaFoldDB" id="A0A640W7J6"/>
<evidence type="ECO:0000313" key="8">
    <source>
        <dbReference type="EMBL" id="KAA0015600.1"/>
    </source>
</evidence>
<keyword evidence="4 6" id="KW-1133">Transmembrane helix</keyword>
<feature type="transmembrane region" description="Helical" evidence="6">
    <location>
        <begin position="230"/>
        <end position="247"/>
    </location>
</feature>
<evidence type="ECO:0000259" key="7">
    <source>
        <dbReference type="PROSITE" id="PS50850"/>
    </source>
</evidence>
<evidence type="ECO:0000256" key="5">
    <source>
        <dbReference type="ARBA" id="ARBA00023136"/>
    </source>
</evidence>
<dbReference type="Proteomes" id="UP000466024">
    <property type="component" value="Unassembled WGS sequence"/>
</dbReference>
<feature type="transmembrane region" description="Helical" evidence="6">
    <location>
        <begin position="108"/>
        <end position="126"/>
    </location>
</feature>
<dbReference type="GO" id="GO:0016020">
    <property type="term" value="C:membrane"/>
    <property type="evidence" value="ECO:0007669"/>
    <property type="project" value="UniProtKB-SubCell"/>
</dbReference>
<feature type="transmembrane region" description="Helical" evidence="6">
    <location>
        <begin position="356"/>
        <end position="377"/>
    </location>
</feature>
<gene>
    <name evidence="8" type="ORF">F0A16_19965</name>
</gene>
<dbReference type="PANTHER" id="PTHR42718">
    <property type="entry name" value="MAJOR FACILITATOR SUPERFAMILY MULTIDRUG TRANSPORTER MFSC"/>
    <property type="match status" value="1"/>
</dbReference>
<keyword evidence="2" id="KW-0813">Transport</keyword>